<dbReference type="FunFam" id="2.30.30.30:FF:000012">
    <property type="entry name" value="Eukaryotic translation initiation factor 5A"/>
    <property type="match status" value="1"/>
</dbReference>
<dbReference type="InterPro" id="IPR001884">
    <property type="entry name" value="IF5A-like"/>
</dbReference>
<sequence length="163" mass="18007">MSDHEVETFDSADAGASLTYPQQAGTVRKNGHMVIQGHPCKVVDVSTSKTGKHGHAKCNFTAVDIFTSKKYEDICPSSHNVDVPNISRKEYTCIDVTDEGVVSLMEENGTVRDDLFLPKGTEDADKLSELILQLWEEQKEMSITVVKAMGIEMIMSLKVVTEK</sequence>
<dbReference type="GO" id="GO:0003723">
    <property type="term" value="F:RNA binding"/>
    <property type="evidence" value="ECO:0007669"/>
    <property type="project" value="InterPro"/>
</dbReference>
<dbReference type="InterPro" id="IPR048670">
    <property type="entry name" value="IF5A-like_N"/>
</dbReference>
<organism evidence="6 7">
    <name type="scientific">Tetrabaena socialis</name>
    <dbReference type="NCBI Taxonomy" id="47790"/>
    <lineage>
        <taxon>Eukaryota</taxon>
        <taxon>Viridiplantae</taxon>
        <taxon>Chlorophyta</taxon>
        <taxon>core chlorophytes</taxon>
        <taxon>Chlorophyceae</taxon>
        <taxon>CS clade</taxon>
        <taxon>Chlamydomonadales</taxon>
        <taxon>Tetrabaenaceae</taxon>
        <taxon>Tetrabaena</taxon>
    </lineage>
</organism>
<evidence type="ECO:0000313" key="6">
    <source>
        <dbReference type="EMBL" id="PNH05000.1"/>
    </source>
</evidence>
<dbReference type="FunFam" id="2.40.50.140:FF:000034">
    <property type="entry name" value="Eukaryotic translation initiation factor 5A"/>
    <property type="match status" value="1"/>
</dbReference>
<dbReference type="InterPro" id="IPR008991">
    <property type="entry name" value="Translation_prot_SH3-like_sf"/>
</dbReference>
<dbReference type="GO" id="GO:0045901">
    <property type="term" value="P:positive regulation of translational elongation"/>
    <property type="evidence" value="ECO:0007669"/>
    <property type="project" value="UniProtKB-UniRule"/>
</dbReference>
<evidence type="ECO:0000256" key="3">
    <source>
        <dbReference type="ARBA" id="ARBA00023071"/>
    </source>
</evidence>
<dbReference type="Pfam" id="PF01287">
    <property type="entry name" value="eIF-5a"/>
    <property type="match status" value="1"/>
</dbReference>
<proteinExistence type="inferred from homology"/>
<dbReference type="GO" id="GO:0003746">
    <property type="term" value="F:translation elongation factor activity"/>
    <property type="evidence" value="ECO:0007669"/>
    <property type="project" value="UniProtKB-UniRule"/>
</dbReference>
<keyword evidence="6" id="KW-0396">Initiation factor</keyword>
<dbReference type="SUPFAM" id="SSF50104">
    <property type="entry name" value="Translation proteins SH3-like domain"/>
    <property type="match status" value="1"/>
</dbReference>
<dbReference type="PROSITE" id="PS00302">
    <property type="entry name" value="IF5A_HYPUSINE"/>
    <property type="match status" value="1"/>
</dbReference>
<dbReference type="GO" id="GO:0045905">
    <property type="term" value="P:positive regulation of translational termination"/>
    <property type="evidence" value="ECO:0007669"/>
    <property type="project" value="UniProtKB-UniRule"/>
</dbReference>
<comment type="caution">
    <text evidence="6">The sequence shown here is derived from an EMBL/GenBank/DDBJ whole genome shotgun (WGS) entry which is preliminary data.</text>
</comment>
<dbReference type="SUPFAM" id="SSF50249">
    <property type="entry name" value="Nucleic acid-binding proteins"/>
    <property type="match status" value="1"/>
</dbReference>
<name>A0A2J7ZXJ6_9CHLO</name>
<dbReference type="Pfam" id="PF21485">
    <property type="entry name" value="IF5A-like_N"/>
    <property type="match status" value="1"/>
</dbReference>
<dbReference type="Gene3D" id="2.30.30.30">
    <property type="match status" value="1"/>
</dbReference>
<dbReference type="Proteomes" id="UP000236333">
    <property type="component" value="Unassembled WGS sequence"/>
</dbReference>
<dbReference type="GO" id="GO:0043022">
    <property type="term" value="F:ribosome binding"/>
    <property type="evidence" value="ECO:0007669"/>
    <property type="project" value="UniProtKB-UniRule"/>
</dbReference>
<dbReference type="NCBIfam" id="TIGR00037">
    <property type="entry name" value="eIF_5A"/>
    <property type="match status" value="1"/>
</dbReference>
<evidence type="ECO:0000256" key="4">
    <source>
        <dbReference type="RuleBase" id="RU362005"/>
    </source>
</evidence>
<evidence type="ECO:0000256" key="2">
    <source>
        <dbReference type="ARBA" id="ARBA00022917"/>
    </source>
</evidence>
<dbReference type="GO" id="GO:0003743">
    <property type="term" value="F:translation initiation factor activity"/>
    <property type="evidence" value="ECO:0007669"/>
    <property type="project" value="UniProtKB-KW"/>
</dbReference>
<protein>
    <recommendedName>
        <fullName evidence="4">Eukaryotic translation initiation factor 5A</fullName>
        <shortName evidence="4">eIF-5A</shortName>
    </recommendedName>
</protein>
<dbReference type="SMART" id="SM01376">
    <property type="entry name" value="eIF-5a"/>
    <property type="match status" value="1"/>
</dbReference>
<keyword evidence="7" id="KW-1185">Reference proteome</keyword>
<dbReference type="Gene3D" id="2.40.50.140">
    <property type="entry name" value="Nucleic acid-binding proteins"/>
    <property type="match status" value="1"/>
</dbReference>
<dbReference type="AlphaFoldDB" id="A0A2J7ZXJ6"/>
<comment type="function">
    <text evidence="4">Translation factor that promotes translation elongation and termination, particularly upon ribosome stalling at specific amino acid sequence contexts. Binds between the exit (E) and peptidyl (P) site of the ribosome and promotes rescue of stalled ribosome: specifically required for efficient translation of polyproline-containing peptides as well as other motifs that stall the ribosome. Acts as ribosome quality control (RQC) cofactor by joining the RQC complex to facilitate peptidyl transfer during CAT tailing step.</text>
</comment>
<keyword evidence="2 4" id="KW-0648">Protein biosynthesis</keyword>
<evidence type="ECO:0000259" key="5">
    <source>
        <dbReference type="SMART" id="SM01376"/>
    </source>
</evidence>
<dbReference type="InterPro" id="IPR019769">
    <property type="entry name" value="Trans_elong_IF5A_hypusine_site"/>
</dbReference>
<comment type="similarity">
    <text evidence="1 4">Belongs to the eIF-5A family.</text>
</comment>
<evidence type="ECO:0000313" key="7">
    <source>
        <dbReference type="Proteomes" id="UP000236333"/>
    </source>
</evidence>
<evidence type="ECO:0000256" key="1">
    <source>
        <dbReference type="ARBA" id="ARBA00006016"/>
    </source>
</evidence>
<dbReference type="PANTHER" id="PTHR11673">
    <property type="entry name" value="TRANSLATION INITIATION FACTOR 5A FAMILY MEMBER"/>
    <property type="match status" value="1"/>
</dbReference>
<gene>
    <name evidence="6" type="ORF">TSOC_008781</name>
</gene>
<keyword evidence="3 4" id="KW-0385">Hypusine</keyword>
<comment type="PTM">
    <text evidence="4">eIF-5A seems to be the only eukaryotic protein to have a hypusine residue which is a post-translational modification of a lysine by the addition of a butylamino group.</text>
</comment>
<feature type="domain" description="Translation initiation factor 5A C-terminal" evidence="5">
    <location>
        <begin position="85"/>
        <end position="158"/>
    </location>
</feature>
<dbReference type="PIRSF" id="PIRSF003025">
    <property type="entry name" value="eIF5A"/>
    <property type="match status" value="1"/>
</dbReference>
<dbReference type="InterPro" id="IPR020189">
    <property type="entry name" value="IF5A_C"/>
</dbReference>
<dbReference type="EMBL" id="PGGS01000342">
    <property type="protein sequence ID" value="PNH05000.1"/>
    <property type="molecule type" value="Genomic_DNA"/>
</dbReference>
<reference evidence="6 7" key="1">
    <citation type="journal article" date="2017" name="Mol. Biol. Evol.">
        <title>The 4-celled Tetrabaena socialis nuclear genome reveals the essential components for genetic control of cell number at the origin of multicellularity in the volvocine lineage.</title>
        <authorList>
            <person name="Featherston J."/>
            <person name="Arakaki Y."/>
            <person name="Hanschen E.R."/>
            <person name="Ferris P.J."/>
            <person name="Michod R.E."/>
            <person name="Olson B.J.S.C."/>
            <person name="Nozaki H."/>
            <person name="Durand P.M."/>
        </authorList>
    </citation>
    <scope>NUCLEOTIDE SEQUENCE [LARGE SCALE GENOMIC DNA]</scope>
    <source>
        <strain evidence="6 7">NIES-571</strain>
    </source>
</reference>
<accession>A0A2J7ZXJ6</accession>
<dbReference type="InterPro" id="IPR012340">
    <property type="entry name" value="NA-bd_OB-fold"/>
</dbReference>
<dbReference type="InterPro" id="IPR014722">
    <property type="entry name" value="Rib_uL2_dom2"/>
</dbReference>
<dbReference type="OrthoDB" id="9975114at2759"/>